<comment type="caution">
    <text evidence="1">The sequence shown here is derived from an EMBL/GenBank/DDBJ whole genome shotgun (WGS) entry which is preliminary data.</text>
</comment>
<dbReference type="EMBL" id="AWVH01000044">
    <property type="protein sequence ID" value="ERJ91621.1"/>
    <property type="molecule type" value="Genomic_DNA"/>
</dbReference>
<name>A0ABN0NW96_TRELE</name>
<dbReference type="InterPro" id="IPR000771">
    <property type="entry name" value="FBA_II"/>
</dbReference>
<evidence type="ECO:0000313" key="2">
    <source>
        <dbReference type="Proteomes" id="UP000016649"/>
    </source>
</evidence>
<evidence type="ECO:0000313" key="1">
    <source>
        <dbReference type="EMBL" id="ERJ91621.1"/>
    </source>
</evidence>
<dbReference type="Gene3D" id="3.20.20.70">
    <property type="entry name" value="Aldolase class I"/>
    <property type="match status" value="1"/>
</dbReference>
<keyword evidence="2" id="KW-1185">Reference proteome</keyword>
<dbReference type="PIRSF" id="PIRSF001359">
    <property type="entry name" value="F_bP_aldolase_II"/>
    <property type="match status" value="1"/>
</dbReference>
<dbReference type="InterPro" id="IPR050246">
    <property type="entry name" value="Class_II_FBP_aldolase"/>
</dbReference>
<sequence length="298" mass="32551">MLVCLSEILKSAQRKKIACGAFNITNWQTAQAVCKAAEETGKAVIMEYASVHSPFLEISDAAEIMLYFARKTKVPVAVHLDHGSSFEVCMQGIRLGFTSVMIDASTLPYEDNIRLTQDVVRAAHAANVSVEAELGRIFTLQADGSTTASGNAHKTAQTENPYTDPQAAREFVKQTKVDALAIAFGTAHGIYNTKPKLDLELVKKIRKEIKVPLVMHGGSGLTKAEFQTAIQNGISKINYYTYMSLYAAQAVKEKINKTDTASANTEQAPVFFHDISAIAVEAMKQDVKKVIEIFSETP</sequence>
<dbReference type="Proteomes" id="UP000016649">
    <property type="component" value="Unassembled WGS sequence"/>
</dbReference>
<proteinExistence type="predicted"/>
<protein>
    <submittedName>
        <fullName evidence="1">Ketose-bisphosphate aldolase</fullName>
    </submittedName>
</protein>
<dbReference type="PANTHER" id="PTHR30304">
    <property type="entry name" value="D-TAGATOSE-1,6-BISPHOSPHATE ALDOLASE"/>
    <property type="match status" value="1"/>
</dbReference>
<dbReference type="RefSeq" id="WP_021686247.1">
    <property type="nucleotide sequence ID" value="NZ_KI260554.1"/>
</dbReference>
<dbReference type="NCBIfam" id="TIGR00167">
    <property type="entry name" value="cbbA"/>
    <property type="match status" value="1"/>
</dbReference>
<dbReference type="PROSITE" id="PS00602">
    <property type="entry name" value="ALDOLASE_CLASS_II_1"/>
    <property type="match status" value="1"/>
</dbReference>
<dbReference type="InterPro" id="IPR013785">
    <property type="entry name" value="Aldolase_TIM"/>
</dbReference>
<accession>A0ABN0NW96</accession>
<dbReference type="PANTHER" id="PTHR30304:SF0">
    <property type="entry name" value="D-TAGATOSE-1,6-BISPHOSPHATE ALDOLASE SUBUNIT GATY-RELATED"/>
    <property type="match status" value="1"/>
</dbReference>
<gene>
    <name evidence="1" type="ORF">HMPREF9193_02074</name>
</gene>
<dbReference type="SUPFAM" id="SSF51569">
    <property type="entry name" value="Aldolase"/>
    <property type="match status" value="1"/>
</dbReference>
<organism evidence="1 2">
    <name type="scientific">Treponema lecithinolyticum ATCC 700332</name>
    <dbReference type="NCBI Taxonomy" id="1321815"/>
    <lineage>
        <taxon>Bacteria</taxon>
        <taxon>Pseudomonadati</taxon>
        <taxon>Spirochaetota</taxon>
        <taxon>Spirochaetia</taxon>
        <taxon>Spirochaetales</taxon>
        <taxon>Treponemataceae</taxon>
        <taxon>Treponema</taxon>
    </lineage>
</organism>
<dbReference type="Pfam" id="PF01116">
    <property type="entry name" value="F_bP_aldolase"/>
    <property type="match status" value="1"/>
</dbReference>
<reference evidence="1 2" key="1">
    <citation type="submission" date="2013-08" db="EMBL/GenBank/DDBJ databases">
        <authorList>
            <person name="Weinstock G."/>
            <person name="Sodergren E."/>
            <person name="Wylie T."/>
            <person name="Fulton L."/>
            <person name="Fulton R."/>
            <person name="Fronick C."/>
            <person name="O'Laughlin M."/>
            <person name="Godfrey J."/>
            <person name="Miner T."/>
            <person name="Herter B."/>
            <person name="Appelbaum E."/>
            <person name="Cordes M."/>
            <person name="Lek S."/>
            <person name="Wollam A."/>
            <person name="Pepin K.H."/>
            <person name="Palsikar V.B."/>
            <person name="Mitreva M."/>
            <person name="Wilson R.K."/>
        </authorList>
    </citation>
    <scope>NUCLEOTIDE SEQUENCE [LARGE SCALE GENOMIC DNA]</scope>
    <source>
        <strain evidence="1 2">ATCC 700332</strain>
    </source>
</reference>
<dbReference type="CDD" id="cd00947">
    <property type="entry name" value="TBP_aldolase_IIB"/>
    <property type="match status" value="1"/>
</dbReference>